<proteinExistence type="inferred from homology"/>
<dbReference type="Proteomes" id="UP000179524">
    <property type="component" value="Unassembled WGS sequence"/>
</dbReference>
<name>A0A1S2LVL5_9BACI</name>
<keyword evidence="9" id="KW-0378">Hydrolase</keyword>
<dbReference type="InterPro" id="IPR036950">
    <property type="entry name" value="PBP_transglycosylase"/>
</dbReference>
<dbReference type="GO" id="GO:0030288">
    <property type="term" value="C:outer membrane-bounded periplasmic space"/>
    <property type="evidence" value="ECO:0007669"/>
    <property type="project" value="TreeGrafter"/>
</dbReference>
<keyword evidence="4" id="KW-0121">Carboxypeptidase</keyword>
<dbReference type="GO" id="GO:0008658">
    <property type="term" value="F:penicillin binding"/>
    <property type="evidence" value="ECO:0007669"/>
    <property type="project" value="InterPro"/>
</dbReference>
<dbReference type="GO" id="GO:0071555">
    <property type="term" value="P:cell wall organization"/>
    <property type="evidence" value="ECO:0007669"/>
    <property type="project" value="UniProtKB-KW"/>
</dbReference>
<evidence type="ECO:0000256" key="10">
    <source>
        <dbReference type="ARBA" id="ARBA00022960"/>
    </source>
</evidence>
<evidence type="ECO:0000256" key="17">
    <source>
        <dbReference type="ARBA" id="ARBA00049902"/>
    </source>
</evidence>
<dbReference type="GO" id="GO:0009252">
    <property type="term" value="P:peptidoglycan biosynthetic process"/>
    <property type="evidence" value="ECO:0007669"/>
    <property type="project" value="UniProtKB-KW"/>
</dbReference>
<dbReference type="InterPro" id="IPR050396">
    <property type="entry name" value="Glycosyltr_51/Transpeptidase"/>
</dbReference>
<evidence type="ECO:0000256" key="3">
    <source>
        <dbReference type="ARBA" id="ARBA00022475"/>
    </source>
</evidence>
<comment type="caution">
    <text evidence="21">The sequence shown here is derived from an EMBL/GenBank/DDBJ whole genome shotgun (WGS) entry which is preliminary data.</text>
</comment>
<dbReference type="PANTHER" id="PTHR32282:SF32">
    <property type="entry name" value="PENICILLIN-BINDING PROTEIN 2A"/>
    <property type="match status" value="1"/>
</dbReference>
<dbReference type="AlphaFoldDB" id="A0A1S2LVL5"/>
<keyword evidence="6" id="KW-0328">Glycosyltransferase</keyword>
<organism evidence="21 22">
    <name type="scientific">Anaerobacillus alkalilacustris</name>
    <dbReference type="NCBI Taxonomy" id="393763"/>
    <lineage>
        <taxon>Bacteria</taxon>
        <taxon>Bacillati</taxon>
        <taxon>Bacillota</taxon>
        <taxon>Bacilli</taxon>
        <taxon>Bacillales</taxon>
        <taxon>Bacillaceae</taxon>
        <taxon>Anaerobacillus</taxon>
    </lineage>
</organism>
<keyword evidence="10" id="KW-0133">Cell shape</keyword>
<sequence>MRKSLVIGIALFSFMFILSFSIYITIILLGNYAIDNKKLVMDAATTLVNEDGEIITKLFVENREIVPISTVPNHVQEAFVAVEDARFYDHRGIDFRAIGRALYRDIIARAKVEGGSTITQQLVKNTFLSNEKTLMRKTKEVVIAINLERRYSKQEILEMYLNRIYFGHGAYGIQAAANLYFNKDVSELTVDEGALLASLPKAPNTYSPFNNLELSKQRRNLTLSVMERRGYISAEDAVTLQRRSINVDFNKISENPAYLTYVDMVLEEAESLYQLSNAEILRGGYTIVVPMDTHLQNKTYDLFLDETYFPKDGPNQKVEAAFVLLDNETGGVTVALGGRDYVRKGINRVNVKRQPGSTIKPLIVYSPALESGLYEPYSLLKDELIDYAGYQPRNYSNYYDGEITMYDALVSSANAPAVWLLNELTIEEGKGYLKEFGISIEEKGLALALGGMSEGLTPLELATAYRPFASEGNMIEPYFILELYDRNGEKIVDVNKVERQVLSSQTAWYMTRMLEAVVTDGTARLGHIDVALAGKTGTTSFTGVEGAVRDAWFVGFTPELVGSLWMGFDRTDLDHHLTVGSSYPTKLFKEIVNKAEVEKNSLTFTKPDHVIELESPVRLVEIDDLYASLSFKGLGLTVHLQWSTSNDERLHYHIYEVNRTGKLIKIGQVEGSGEYFVRGVNLFSLNDYVVKAYNPQTNMEGVPSNQAKVSFSLVGSEDNNIKGINNTP</sequence>
<dbReference type="GO" id="GO:0008360">
    <property type="term" value="P:regulation of cell shape"/>
    <property type="evidence" value="ECO:0007669"/>
    <property type="project" value="UniProtKB-KW"/>
</dbReference>
<feature type="domain" description="Penicillin-binding protein transpeptidase" evidence="19">
    <location>
        <begin position="321"/>
        <end position="591"/>
    </location>
</feature>
<keyword evidence="22" id="KW-1185">Reference proteome</keyword>
<feature type="transmembrane region" description="Helical" evidence="18">
    <location>
        <begin position="6"/>
        <end position="29"/>
    </location>
</feature>
<keyword evidence="15" id="KW-0961">Cell wall biogenesis/degradation</keyword>
<comment type="catalytic activity">
    <reaction evidence="16">
        <text>Preferential cleavage: (Ac)2-L-Lys-D-Ala-|-D-Ala. Also transpeptidation of peptidyl-alanyl moieties that are N-acyl substituents of D-alanine.</text>
        <dbReference type="EC" id="3.4.16.4"/>
    </reaction>
</comment>
<evidence type="ECO:0000259" key="19">
    <source>
        <dbReference type="Pfam" id="PF00905"/>
    </source>
</evidence>
<evidence type="ECO:0000256" key="7">
    <source>
        <dbReference type="ARBA" id="ARBA00022679"/>
    </source>
</evidence>
<evidence type="ECO:0000256" key="11">
    <source>
        <dbReference type="ARBA" id="ARBA00022984"/>
    </source>
</evidence>
<comment type="similarity">
    <text evidence="2">In the N-terminal section; belongs to the glycosyltransferase 51 family.</text>
</comment>
<keyword evidence="11" id="KW-0573">Peptidoglycan synthesis</keyword>
<dbReference type="InterPro" id="IPR023346">
    <property type="entry name" value="Lysozyme-like_dom_sf"/>
</dbReference>
<evidence type="ECO:0000259" key="20">
    <source>
        <dbReference type="Pfam" id="PF00912"/>
    </source>
</evidence>
<evidence type="ECO:0000256" key="9">
    <source>
        <dbReference type="ARBA" id="ARBA00022801"/>
    </source>
</evidence>
<keyword evidence="12 18" id="KW-1133">Transmembrane helix</keyword>
<reference evidence="21 22" key="1">
    <citation type="submission" date="2016-10" db="EMBL/GenBank/DDBJ databases">
        <title>Draft genome sequences of four alkaliphilic bacteria belonging to the Anaerobacillus genus.</title>
        <authorList>
            <person name="Bassil N.M."/>
            <person name="Lloyd J.R."/>
        </authorList>
    </citation>
    <scope>NUCLEOTIDE SEQUENCE [LARGE SCALE GENOMIC DNA]</scope>
    <source>
        <strain evidence="21 22">DSM 18345</strain>
    </source>
</reference>
<evidence type="ECO:0000313" key="22">
    <source>
        <dbReference type="Proteomes" id="UP000179524"/>
    </source>
</evidence>
<evidence type="ECO:0000256" key="12">
    <source>
        <dbReference type="ARBA" id="ARBA00022989"/>
    </source>
</evidence>
<protein>
    <submittedName>
        <fullName evidence="21">Penicillin-binding protein</fullName>
    </submittedName>
</protein>
<dbReference type="FunFam" id="1.10.3810.10:FF:000001">
    <property type="entry name" value="Penicillin-binding protein 1A"/>
    <property type="match status" value="1"/>
</dbReference>
<evidence type="ECO:0000256" key="4">
    <source>
        <dbReference type="ARBA" id="ARBA00022645"/>
    </source>
</evidence>
<dbReference type="RefSeq" id="WP_071308541.1">
    <property type="nucleotide sequence ID" value="NZ_MLQR01000004.1"/>
</dbReference>
<dbReference type="Gene3D" id="3.40.710.10">
    <property type="entry name" value="DD-peptidase/beta-lactamase superfamily"/>
    <property type="match status" value="1"/>
</dbReference>
<gene>
    <name evidence="21" type="ORF">BKP37_04800</name>
</gene>
<dbReference type="Gene3D" id="1.10.3810.10">
    <property type="entry name" value="Biosynthetic peptidoglycan transglycosylase-like"/>
    <property type="match status" value="1"/>
</dbReference>
<keyword evidence="13 18" id="KW-0472">Membrane</keyword>
<keyword evidence="3" id="KW-1003">Cell membrane</keyword>
<evidence type="ECO:0000256" key="6">
    <source>
        <dbReference type="ARBA" id="ARBA00022676"/>
    </source>
</evidence>
<evidence type="ECO:0000256" key="2">
    <source>
        <dbReference type="ARBA" id="ARBA00007739"/>
    </source>
</evidence>
<evidence type="ECO:0000256" key="15">
    <source>
        <dbReference type="ARBA" id="ARBA00023316"/>
    </source>
</evidence>
<feature type="domain" description="Glycosyl transferase family 51" evidence="20">
    <location>
        <begin position="52"/>
        <end position="226"/>
    </location>
</feature>
<keyword evidence="5" id="KW-0645">Protease</keyword>
<dbReference type="GO" id="GO:0009002">
    <property type="term" value="F:serine-type D-Ala-D-Ala carboxypeptidase activity"/>
    <property type="evidence" value="ECO:0007669"/>
    <property type="project" value="UniProtKB-EC"/>
</dbReference>
<dbReference type="OrthoDB" id="9766909at2"/>
<dbReference type="SUPFAM" id="SSF53955">
    <property type="entry name" value="Lysozyme-like"/>
    <property type="match status" value="1"/>
</dbReference>
<evidence type="ECO:0000256" key="13">
    <source>
        <dbReference type="ARBA" id="ARBA00023136"/>
    </source>
</evidence>
<dbReference type="InterPro" id="IPR001460">
    <property type="entry name" value="PCN-bd_Tpept"/>
</dbReference>
<evidence type="ECO:0000256" key="16">
    <source>
        <dbReference type="ARBA" id="ARBA00034000"/>
    </source>
</evidence>
<evidence type="ECO:0000256" key="18">
    <source>
        <dbReference type="SAM" id="Phobius"/>
    </source>
</evidence>
<evidence type="ECO:0000256" key="8">
    <source>
        <dbReference type="ARBA" id="ARBA00022692"/>
    </source>
</evidence>
<evidence type="ECO:0000256" key="1">
    <source>
        <dbReference type="ARBA" id="ARBA00007090"/>
    </source>
</evidence>
<dbReference type="InterPro" id="IPR012338">
    <property type="entry name" value="Beta-lactam/transpept-like"/>
</dbReference>
<dbReference type="InterPro" id="IPR001264">
    <property type="entry name" value="Glyco_trans_51"/>
</dbReference>
<keyword evidence="14" id="KW-0511">Multifunctional enzyme</keyword>
<keyword evidence="8 18" id="KW-0812">Transmembrane</keyword>
<keyword evidence="7" id="KW-0808">Transferase</keyword>
<dbReference type="Pfam" id="PF00905">
    <property type="entry name" value="Transpeptidase"/>
    <property type="match status" value="1"/>
</dbReference>
<evidence type="ECO:0000256" key="5">
    <source>
        <dbReference type="ARBA" id="ARBA00022670"/>
    </source>
</evidence>
<comment type="catalytic activity">
    <reaction evidence="17">
        <text>[GlcNAc-(1-&gt;4)-Mur2Ac(oyl-L-Ala-gamma-D-Glu-L-Lys-D-Ala-D-Ala)](n)-di-trans,octa-cis-undecaprenyl diphosphate + beta-D-GlcNAc-(1-&gt;4)-Mur2Ac(oyl-L-Ala-gamma-D-Glu-L-Lys-D-Ala-D-Ala)-di-trans,octa-cis-undecaprenyl diphosphate = [GlcNAc-(1-&gt;4)-Mur2Ac(oyl-L-Ala-gamma-D-Glu-L-Lys-D-Ala-D-Ala)](n+1)-di-trans,octa-cis-undecaprenyl diphosphate + di-trans,octa-cis-undecaprenyl diphosphate + H(+)</text>
        <dbReference type="Rhea" id="RHEA:23708"/>
        <dbReference type="Rhea" id="RHEA-COMP:9602"/>
        <dbReference type="Rhea" id="RHEA-COMP:9603"/>
        <dbReference type="ChEBI" id="CHEBI:15378"/>
        <dbReference type="ChEBI" id="CHEBI:58405"/>
        <dbReference type="ChEBI" id="CHEBI:60033"/>
        <dbReference type="ChEBI" id="CHEBI:78435"/>
        <dbReference type="EC" id="2.4.99.28"/>
    </reaction>
</comment>
<dbReference type="NCBIfam" id="TIGR02074">
    <property type="entry name" value="PBP_1a_fam"/>
    <property type="match status" value="1"/>
</dbReference>
<dbReference type="EMBL" id="MLQR01000004">
    <property type="protein sequence ID" value="OIJ16558.1"/>
    <property type="molecule type" value="Genomic_DNA"/>
</dbReference>
<evidence type="ECO:0000256" key="14">
    <source>
        <dbReference type="ARBA" id="ARBA00023268"/>
    </source>
</evidence>
<accession>A0A1S2LVL5</accession>
<dbReference type="SUPFAM" id="SSF56601">
    <property type="entry name" value="beta-lactamase/transpeptidase-like"/>
    <property type="match status" value="1"/>
</dbReference>
<dbReference type="GO" id="GO:0006508">
    <property type="term" value="P:proteolysis"/>
    <property type="evidence" value="ECO:0007669"/>
    <property type="project" value="UniProtKB-KW"/>
</dbReference>
<comment type="similarity">
    <text evidence="1">In the C-terminal section; belongs to the transpeptidase family.</text>
</comment>
<dbReference type="GO" id="GO:0008955">
    <property type="term" value="F:peptidoglycan glycosyltransferase activity"/>
    <property type="evidence" value="ECO:0007669"/>
    <property type="project" value="UniProtKB-EC"/>
</dbReference>
<dbReference type="Pfam" id="PF00912">
    <property type="entry name" value="Transgly"/>
    <property type="match status" value="1"/>
</dbReference>
<evidence type="ECO:0000313" key="21">
    <source>
        <dbReference type="EMBL" id="OIJ16558.1"/>
    </source>
</evidence>
<dbReference type="PANTHER" id="PTHR32282">
    <property type="entry name" value="BINDING PROTEIN TRANSPEPTIDASE, PUTATIVE-RELATED"/>
    <property type="match status" value="1"/>
</dbReference>